<dbReference type="GO" id="GO:0000165">
    <property type="term" value="P:MAPK cascade"/>
    <property type="evidence" value="ECO:0007669"/>
    <property type="project" value="Ensembl"/>
</dbReference>
<feature type="coiled-coil region" evidence="1">
    <location>
        <begin position="290"/>
        <end position="381"/>
    </location>
</feature>
<dbReference type="InterPro" id="IPR009538">
    <property type="entry name" value="PV-1"/>
</dbReference>
<proteinExistence type="predicted"/>
<keyword evidence="2" id="KW-1133">Transmembrane helix</keyword>
<dbReference type="PaxDb" id="9986-ENSOCUP00000027159"/>
<evidence type="ECO:0000313" key="4">
    <source>
        <dbReference type="Proteomes" id="UP000001811"/>
    </source>
</evidence>
<sequence>MERERPYLRAGGRPHGCWYYLRYFFLFVSLIQFLVILGLVLFMVYGNVHLGTEADLQATKVRADDLYSRVLGLTATQGNLTKELNVTVRAKDAIMQMLLGARRDLDRINSSFRQCHSERLMYVGHLRYMATIISSEQQCLDQLKEHNKSCNGLMAELHQKANLLELELIKEKALCAKEKEGLALSKRVAEEQLGECVKLREQQQLERQLAEQRLQKVEALCIPFDKEKFETDAQSLWRDSIISRALDNFNYNFYNPLGLDLASIRRTCDQLPAIMTSKVEELARSLRLGIGRVARENTELQRQKAEVEQALKAALAAGERAGKEAQGREAKLQAESARQAQLALEEKAVLRKERDSLAKELEQRRREAEQLKVQLDVSNKALDTCIKAKVAGRAGCGPDPGLGLGGGARGRFSAAIQSRGLAGVHGGAHGARSGRSG</sequence>
<gene>
    <name evidence="3" type="primary">PLVAP</name>
</gene>
<dbReference type="GO" id="GO:0043114">
    <property type="term" value="P:regulation of vascular permeability"/>
    <property type="evidence" value="ECO:0007669"/>
    <property type="project" value="TreeGrafter"/>
</dbReference>
<dbReference type="OMA" id="ETNKSCD"/>
<dbReference type="Ensembl" id="ENSOCUT00000034110.2">
    <property type="protein sequence ID" value="ENSOCUP00000027159.1"/>
    <property type="gene ID" value="ENSOCUG00000016890.4"/>
</dbReference>
<dbReference type="Proteomes" id="UP000001811">
    <property type="component" value="Unplaced"/>
</dbReference>
<dbReference type="InParanoid" id="U3KPJ9"/>
<dbReference type="AlphaFoldDB" id="U3KPJ9"/>
<keyword evidence="2" id="KW-0472">Membrane</keyword>
<dbReference type="PANTHER" id="PTHR21687:SF5">
    <property type="entry name" value="PLASMALEMMA VESICLE-ASSOCIATED PROTEIN"/>
    <property type="match status" value="1"/>
</dbReference>
<dbReference type="PANTHER" id="PTHR21687">
    <property type="entry name" value="PLASMALEMMA VESICLE-ASSOCIATED PROTEIN"/>
    <property type="match status" value="1"/>
</dbReference>
<name>U3KPJ9_RABIT</name>
<evidence type="ECO:0000313" key="3">
    <source>
        <dbReference type="Ensembl" id="ENSOCUP00000027159.1"/>
    </source>
</evidence>
<evidence type="ECO:0000256" key="2">
    <source>
        <dbReference type="SAM" id="Phobius"/>
    </source>
</evidence>
<organism evidence="3 4">
    <name type="scientific">Oryctolagus cuniculus</name>
    <name type="common">Rabbit</name>
    <dbReference type="NCBI Taxonomy" id="9986"/>
    <lineage>
        <taxon>Eukaryota</taxon>
        <taxon>Metazoa</taxon>
        <taxon>Chordata</taxon>
        <taxon>Craniata</taxon>
        <taxon>Vertebrata</taxon>
        <taxon>Euteleostomi</taxon>
        <taxon>Mammalia</taxon>
        <taxon>Eutheria</taxon>
        <taxon>Euarchontoglires</taxon>
        <taxon>Glires</taxon>
        <taxon>Lagomorpha</taxon>
        <taxon>Leporidae</taxon>
        <taxon>Oryctolagus</taxon>
    </lineage>
</organism>
<keyword evidence="1" id="KW-0175">Coiled coil</keyword>
<dbReference type="STRING" id="9986.ENSOCUP00000027159"/>
<keyword evidence="4" id="KW-1185">Reference proteome</keyword>
<dbReference type="Pfam" id="PF06637">
    <property type="entry name" value="PV-1"/>
    <property type="match status" value="1"/>
</dbReference>
<reference evidence="3" key="3">
    <citation type="submission" date="2025-09" db="UniProtKB">
        <authorList>
            <consortium name="Ensembl"/>
        </authorList>
    </citation>
    <scope>IDENTIFICATION</scope>
    <source>
        <strain evidence="3">Thorbecke</strain>
    </source>
</reference>
<dbReference type="Bgee" id="ENSOCUG00000016890">
    <property type="expression patterns" value="Expressed in uterus and 17 other cell types or tissues"/>
</dbReference>
<keyword evidence="2" id="KW-0812">Transmembrane</keyword>
<evidence type="ECO:0000256" key="1">
    <source>
        <dbReference type="SAM" id="Coils"/>
    </source>
</evidence>
<dbReference type="GeneTree" id="ENSGT00390000006166"/>
<reference evidence="3" key="2">
    <citation type="submission" date="2025-08" db="UniProtKB">
        <authorList>
            <consortium name="Ensembl"/>
        </authorList>
    </citation>
    <scope>IDENTIFICATION</scope>
    <source>
        <strain evidence="3">Thorbecke</strain>
    </source>
</reference>
<dbReference type="GO" id="GO:0002693">
    <property type="term" value="P:positive regulation of cellular extravasation"/>
    <property type="evidence" value="ECO:0007669"/>
    <property type="project" value="Ensembl"/>
</dbReference>
<accession>U3KPJ9</accession>
<dbReference type="GO" id="GO:0005901">
    <property type="term" value="C:caveola"/>
    <property type="evidence" value="ECO:0007669"/>
    <property type="project" value="Ensembl"/>
</dbReference>
<protein>
    <submittedName>
        <fullName evidence="3">Plasmalemma vesicle associated protein</fullName>
    </submittedName>
</protein>
<feature type="transmembrane region" description="Helical" evidence="2">
    <location>
        <begin position="20"/>
        <end position="45"/>
    </location>
</feature>
<dbReference type="GO" id="GO:0033209">
    <property type="term" value="P:tumor necrosis factor-mediated signaling pathway"/>
    <property type="evidence" value="ECO:0007669"/>
    <property type="project" value="Ensembl"/>
</dbReference>
<dbReference type="FunCoup" id="U3KPJ9">
    <property type="interactions" value="8"/>
</dbReference>
<dbReference type="eggNOG" id="ENOG502S1PR">
    <property type="taxonomic scope" value="Eukaryota"/>
</dbReference>
<dbReference type="GO" id="GO:0009986">
    <property type="term" value="C:cell surface"/>
    <property type="evidence" value="ECO:0007669"/>
    <property type="project" value="Ensembl"/>
</dbReference>
<reference evidence="3 4" key="1">
    <citation type="journal article" date="2011" name="Nature">
        <title>A high-resolution map of human evolutionary constraint using 29 mammals.</title>
        <authorList>
            <person name="Lindblad-Toh K."/>
            <person name="Garber M."/>
            <person name="Zuk O."/>
            <person name="Lin M.F."/>
            <person name="Parker B.J."/>
            <person name="Washietl S."/>
            <person name="Kheradpour P."/>
            <person name="Ernst J."/>
            <person name="Jordan G."/>
            <person name="Mauceli E."/>
            <person name="Ward L.D."/>
            <person name="Lowe C.B."/>
            <person name="Holloway A.K."/>
            <person name="Clamp M."/>
            <person name="Gnerre S."/>
            <person name="Alfoldi J."/>
            <person name="Beal K."/>
            <person name="Chang J."/>
            <person name="Clawson H."/>
            <person name="Cuff J."/>
            <person name="Di Palma F."/>
            <person name="Fitzgerald S."/>
            <person name="Flicek P."/>
            <person name="Guttman M."/>
            <person name="Hubisz M.J."/>
            <person name="Jaffe D.B."/>
            <person name="Jungreis I."/>
            <person name="Kent W.J."/>
            <person name="Kostka D."/>
            <person name="Lara M."/>
            <person name="Martins A.L."/>
            <person name="Massingham T."/>
            <person name="Moltke I."/>
            <person name="Raney B.J."/>
            <person name="Rasmussen M.D."/>
            <person name="Robinson J."/>
            <person name="Stark A."/>
            <person name="Vilella A.J."/>
            <person name="Wen J."/>
            <person name="Xie X."/>
            <person name="Zody M.C."/>
            <person name="Baldwin J."/>
            <person name="Bloom T."/>
            <person name="Chin C.W."/>
            <person name="Heiman D."/>
            <person name="Nicol R."/>
            <person name="Nusbaum C."/>
            <person name="Young S."/>
            <person name="Wilkinson J."/>
            <person name="Worley K.C."/>
            <person name="Kovar C.L."/>
            <person name="Muzny D.M."/>
            <person name="Gibbs R.A."/>
            <person name="Cree A."/>
            <person name="Dihn H.H."/>
            <person name="Fowler G."/>
            <person name="Jhangiani S."/>
            <person name="Joshi V."/>
            <person name="Lee S."/>
            <person name="Lewis L.R."/>
            <person name="Nazareth L.V."/>
            <person name="Okwuonu G."/>
            <person name="Santibanez J."/>
            <person name="Warren W.C."/>
            <person name="Mardis E.R."/>
            <person name="Weinstock G.M."/>
            <person name="Wilson R.K."/>
            <person name="Delehaunty K."/>
            <person name="Dooling D."/>
            <person name="Fronik C."/>
            <person name="Fulton L."/>
            <person name="Fulton B."/>
            <person name="Graves T."/>
            <person name="Minx P."/>
            <person name="Sodergren E."/>
            <person name="Birney E."/>
            <person name="Margulies E.H."/>
            <person name="Herrero J."/>
            <person name="Green E.D."/>
            <person name="Haussler D."/>
            <person name="Siepel A."/>
            <person name="Goldman N."/>
            <person name="Pollard K.S."/>
            <person name="Pedersen J.S."/>
            <person name="Lander E.S."/>
            <person name="Kellis M."/>
        </authorList>
    </citation>
    <scope>NUCLEOTIDE SEQUENCE [LARGE SCALE GENOMIC DNA]</scope>
    <source>
        <strain evidence="4">Thorbecke</strain>
    </source>
</reference>